<gene>
    <name evidence="1" type="ordered locus">ambt_01780</name>
</gene>
<organism evidence="1 2">
    <name type="scientific">Alteromonas naphthalenivorans</name>
    <dbReference type="NCBI Taxonomy" id="715451"/>
    <lineage>
        <taxon>Bacteria</taxon>
        <taxon>Pseudomonadati</taxon>
        <taxon>Pseudomonadota</taxon>
        <taxon>Gammaproteobacteria</taxon>
        <taxon>Alteromonadales</taxon>
        <taxon>Alteromonadaceae</taxon>
        <taxon>Alteromonas/Salinimonas group</taxon>
        <taxon>Alteromonas</taxon>
    </lineage>
</organism>
<dbReference type="Proteomes" id="UP000000683">
    <property type="component" value="Chromosome"/>
</dbReference>
<keyword evidence="2" id="KW-1185">Reference proteome</keyword>
<dbReference type="EMBL" id="CP002339">
    <property type="protein sequence ID" value="AEF01910.1"/>
    <property type="molecule type" value="Genomic_DNA"/>
</dbReference>
<proteinExistence type="predicted"/>
<dbReference type="KEGG" id="alt:ambt_01780"/>
<dbReference type="AlphaFoldDB" id="F5ZAE0"/>
<name>F5ZAE0_ALTNA</name>
<evidence type="ECO:0000313" key="1">
    <source>
        <dbReference type="EMBL" id="AEF01910.1"/>
    </source>
</evidence>
<accession>F5ZAE0</accession>
<dbReference type="HOGENOM" id="CLU_2696365_0_0_6"/>
<evidence type="ECO:0000313" key="2">
    <source>
        <dbReference type="Proteomes" id="UP000000683"/>
    </source>
</evidence>
<protein>
    <submittedName>
        <fullName evidence="1">Uncharacterized protein</fullName>
    </submittedName>
</protein>
<reference evidence="1 2" key="1">
    <citation type="journal article" date="2011" name="J. Bacteriol.">
        <title>Complete genome sequence of the polycyclic aromatic hydrocarbon-degrading bacterium Alteromonas sp. strain SN2.</title>
        <authorList>
            <person name="Jin H.M."/>
            <person name="Jeong H."/>
            <person name="Moon E.J."/>
            <person name="Math R.K."/>
            <person name="Lee K."/>
            <person name="Kim H.J."/>
            <person name="Jeon C.O."/>
            <person name="Oh T.K."/>
            <person name="Kim J.F."/>
        </authorList>
    </citation>
    <scope>NUCLEOTIDE SEQUENCE [LARGE SCALE GENOMIC DNA]</scope>
    <source>
        <strain evidence="2">JCM 17741 / KACC 18427 / KCTC 11700BP / SN2</strain>
    </source>
</reference>
<sequence length="73" mass="8296">MKTLLNVYFTMYLEDKSDGTNKHKPSNMTVVPHVSTSKISGLMFASLSQLRNEVGAFFYRYGLNAVTAWRLDC</sequence>